<dbReference type="Pfam" id="PF07739">
    <property type="entry name" value="TipAS"/>
    <property type="match status" value="1"/>
</dbReference>
<accession>A0A7W7C5M2</accession>
<feature type="domain" description="HTH merR-type" evidence="2">
    <location>
        <begin position="7"/>
        <end position="76"/>
    </location>
</feature>
<dbReference type="PROSITE" id="PS50937">
    <property type="entry name" value="HTH_MERR_2"/>
    <property type="match status" value="1"/>
</dbReference>
<dbReference type="Gene3D" id="1.10.1660.10">
    <property type="match status" value="1"/>
</dbReference>
<protein>
    <submittedName>
        <fullName evidence="3">DNA-binding transcriptional MerR regulator</fullName>
    </submittedName>
</protein>
<keyword evidence="4" id="KW-1185">Reference proteome</keyword>
<dbReference type="GO" id="GO:0003677">
    <property type="term" value="F:DNA binding"/>
    <property type="evidence" value="ECO:0007669"/>
    <property type="project" value="UniProtKB-KW"/>
</dbReference>
<evidence type="ECO:0000259" key="2">
    <source>
        <dbReference type="PROSITE" id="PS50937"/>
    </source>
</evidence>
<dbReference type="EMBL" id="JACHMH010000001">
    <property type="protein sequence ID" value="MBB4674942.1"/>
    <property type="molecule type" value="Genomic_DNA"/>
</dbReference>
<evidence type="ECO:0000313" key="4">
    <source>
        <dbReference type="Proteomes" id="UP000533598"/>
    </source>
</evidence>
<dbReference type="SMART" id="SM00422">
    <property type="entry name" value="HTH_MERR"/>
    <property type="match status" value="1"/>
</dbReference>
<evidence type="ECO:0000313" key="3">
    <source>
        <dbReference type="EMBL" id="MBB4674942.1"/>
    </source>
</evidence>
<dbReference type="PANTHER" id="PTHR30204">
    <property type="entry name" value="REDOX-CYCLING DRUG-SENSING TRANSCRIPTIONAL ACTIVATOR SOXR"/>
    <property type="match status" value="1"/>
</dbReference>
<dbReference type="InterPro" id="IPR047057">
    <property type="entry name" value="MerR_fam"/>
</dbReference>
<name>A0A7W7C5M2_9PSEU</name>
<dbReference type="PROSITE" id="PS00552">
    <property type="entry name" value="HTH_MERR_1"/>
    <property type="match status" value="1"/>
</dbReference>
<organism evidence="3 4">
    <name type="scientific">Crossiella cryophila</name>
    <dbReference type="NCBI Taxonomy" id="43355"/>
    <lineage>
        <taxon>Bacteria</taxon>
        <taxon>Bacillati</taxon>
        <taxon>Actinomycetota</taxon>
        <taxon>Actinomycetes</taxon>
        <taxon>Pseudonocardiales</taxon>
        <taxon>Pseudonocardiaceae</taxon>
        <taxon>Crossiella</taxon>
    </lineage>
</organism>
<dbReference type="InterPro" id="IPR012925">
    <property type="entry name" value="TipAS_dom"/>
</dbReference>
<comment type="caution">
    <text evidence="3">The sequence shown here is derived from an EMBL/GenBank/DDBJ whole genome shotgun (WGS) entry which is preliminary data.</text>
</comment>
<dbReference type="AlphaFoldDB" id="A0A7W7C5M2"/>
<dbReference type="PANTHER" id="PTHR30204:SF90">
    <property type="entry name" value="HTH-TYPE TRANSCRIPTIONAL ACTIVATOR MTA"/>
    <property type="match status" value="1"/>
</dbReference>
<gene>
    <name evidence="3" type="ORF">HNR67_001060</name>
</gene>
<dbReference type="SUPFAM" id="SSF46955">
    <property type="entry name" value="Putative DNA-binding domain"/>
    <property type="match status" value="1"/>
</dbReference>
<dbReference type="InterPro" id="IPR000551">
    <property type="entry name" value="MerR-type_HTH_dom"/>
</dbReference>
<dbReference type="PRINTS" id="PR00040">
    <property type="entry name" value="HTHMERR"/>
</dbReference>
<proteinExistence type="predicted"/>
<dbReference type="InterPro" id="IPR009061">
    <property type="entry name" value="DNA-bd_dom_put_sf"/>
</dbReference>
<evidence type="ECO:0000256" key="1">
    <source>
        <dbReference type="ARBA" id="ARBA00023125"/>
    </source>
</evidence>
<dbReference type="GO" id="GO:0003700">
    <property type="term" value="F:DNA-binding transcription factor activity"/>
    <property type="evidence" value="ECO:0007669"/>
    <property type="project" value="InterPro"/>
</dbReference>
<reference evidence="3 4" key="1">
    <citation type="submission" date="2020-08" db="EMBL/GenBank/DDBJ databases">
        <title>Sequencing the genomes of 1000 actinobacteria strains.</title>
        <authorList>
            <person name="Klenk H.-P."/>
        </authorList>
    </citation>
    <scope>NUCLEOTIDE SEQUENCE [LARGE SCALE GENOMIC DNA]</scope>
    <source>
        <strain evidence="3 4">DSM 44230</strain>
    </source>
</reference>
<dbReference type="Proteomes" id="UP000533598">
    <property type="component" value="Unassembled WGS sequence"/>
</dbReference>
<dbReference type="Pfam" id="PF13411">
    <property type="entry name" value="MerR_1"/>
    <property type="match status" value="1"/>
</dbReference>
<dbReference type="RefSeq" id="WP_185000994.1">
    <property type="nucleotide sequence ID" value="NZ_BAAAUI010000018.1"/>
</dbReference>
<keyword evidence="1 3" id="KW-0238">DNA-binding</keyword>
<sequence length="249" mass="27948">MNGETKRWSVGELARATGLTVRTLHHYDQIGLVQPSERTSAGHRRYIAADLQRLYRVRALRSFGLSLEDVGIALQGAAADPEVLREVLHTQLGQLDSQVRAAQRLRDQVRSLLEQLDGSASPDAAEFLQLLESMTMIENYYTKEQLDQLSRRREEFGEEAIKEVENEWPRLFAEVDDLMAEGAAPTDERAVRVVERMDELIFAFHGGDEGIKAAVEKMWAEQGEQLREQQCGPSAEVNAFLAAVRAARG</sequence>